<evidence type="ECO:0000313" key="5">
    <source>
        <dbReference type="EMBL" id="HIR56366.1"/>
    </source>
</evidence>
<dbReference type="InterPro" id="IPR036388">
    <property type="entry name" value="WH-like_DNA-bd_sf"/>
</dbReference>
<feature type="domain" description="Smf/DprA SLOG" evidence="3">
    <location>
        <begin position="85"/>
        <end position="293"/>
    </location>
</feature>
<comment type="caution">
    <text evidence="5">The sequence shown here is derived from an EMBL/GenBank/DDBJ whole genome shotgun (WGS) entry which is preliminary data.</text>
</comment>
<feature type="domain" description="DprA winged helix" evidence="4">
    <location>
        <begin position="361"/>
        <end position="419"/>
    </location>
</feature>
<dbReference type="GO" id="GO:0009294">
    <property type="term" value="P:DNA-mediated transformation"/>
    <property type="evidence" value="ECO:0007669"/>
    <property type="project" value="InterPro"/>
</dbReference>
<proteinExistence type="inferred from homology"/>
<dbReference type="InterPro" id="IPR003488">
    <property type="entry name" value="DprA"/>
</dbReference>
<evidence type="ECO:0000259" key="4">
    <source>
        <dbReference type="Pfam" id="PF17782"/>
    </source>
</evidence>
<dbReference type="InterPro" id="IPR057666">
    <property type="entry name" value="DrpA_SLOG"/>
</dbReference>
<evidence type="ECO:0000313" key="6">
    <source>
        <dbReference type="Proteomes" id="UP000886785"/>
    </source>
</evidence>
<reference evidence="5" key="1">
    <citation type="submission" date="2020-10" db="EMBL/GenBank/DDBJ databases">
        <authorList>
            <person name="Gilroy R."/>
        </authorList>
    </citation>
    <scope>NUCLEOTIDE SEQUENCE</scope>
    <source>
        <strain evidence="5">ChiSjej1B19-7085</strain>
    </source>
</reference>
<evidence type="ECO:0000256" key="2">
    <source>
        <dbReference type="SAM" id="MobiDB-lite"/>
    </source>
</evidence>
<dbReference type="Proteomes" id="UP000886785">
    <property type="component" value="Unassembled WGS sequence"/>
</dbReference>
<dbReference type="Pfam" id="PF17782">
    <property type="entry name" value="WHD_DprA"/>
    <property type="match status" value="1"/>
</dbReference>
<dbReference type="Pfam" id="PF02481">
    <property type="entry name" value="DNA_processg_A"/>
    <property type="match status" value="1"/>
</dbReference>
<feature type="compositionally biased region" description="Basic and acidic residues" evidence="2">
    <location>
        <begin position="321"/>
        <end position="331"/>
    </location>
</feature>
<feature type="compositionally biased region" description="Polar residues" evidence="2">
    <location>
        <begin position="355"/>
        <end position="368"/>
    </location>
</feature>
<feature type="region of interest" description="Disordered" evidence="2">
    <location>
        <begin position="301"/>
        <end position="368"/>
    </location>
</feature>
<dbReference type="Gene3D" id="1.10.10.10">
    <property type="entry name" value="Winged helix-like DNA-binding domain superfamily/Winged helix DNA-binding domain"/>
    <property type="match status" value="1"/>
</dbReference>
<evidence type="ECO:0000259" key="3">
    <source>
        <dbReference type="Pfam" id="PF02481"/>
    </source>
</evidence>
<dbReference type="Gene3D" id="3.40.50.450">
    <property type="match status" value="1"/>
</dbReference>
<comment type="similarity">
    <text evidence="1">Belongs to the DprA/Smf family.</text>
</comment>
<dbReference type="EMBL" id="DVHF01000021">
    <property type="protein sequence ID" value="HIR56366.1"/>
    <property type="molecule type" value="Genomic_DNA"/>
</dbReference>
<evidence type="ECO:0000256" key="1">
    <source>
        <dbReference type="ARBA" id="ARBA00006525"/>
    </source>
</evidence>
<dbReference type="PANTHER" id="PTHR43022:SF1">
    <property type="entry name" value="PROTEIN SMF"/>
    <property type="match status" value="1"/>
</dbReference>
<dbReference type="AlphaFoldDB" id="A0A9D1DP42"/>
<reference evidence="5" key="2">
    <citation type="journal article" date="2021" name="PeerJ">
        <title>Extensive microbial diversity within the chicken gut microbiome revealed by metagenomics and culture.</title>
        <authorList>
            <person name="Gilroy R."/>
            <person name="Ravi A."/>
            <person name="Getino M."/>
            <person name="Pursley I."/>
            <person name="Horton D.L."/>
            <person name="Alikhan N.F."/>
            <person name="Baker D."/>
            <person name="Gharbi K."/>
            <person name="Hall N."/>
            <person name="Watson M."/>
            <person name="Adriaenssens E.M."/>
            <person name="Foster-Nyarko E."/>
            <person name="Jarju S."/>
            <person name="Secka A."/>
            <person name="Antonio M."/>
            <person name="Oren A."/>
            <person name="Chaudhuri R.R."/>
            <person name="La Ragione R."/>
            <person name="Hildebrand F."/>
            <person name="Pallen M.J."/>
        </authorList>
    </citation>
    <scope>NUCLEOTIDE SEQUENCE</scope>
    <source>
        <strain evidence="5">ChiSjej1B19-7085</strain>
    </source>
</reference>
<dbReference type="PANTHER" id="PTHR43022">
    <property type="entry name" value="PROTEIN SMF"/>
    <property type="match status" value="1"/>
</dbReference>
<organism evidence="5 6">
    <name type="scientific">Candidatus Gallacutalibacter pullicola</name>
    <dbReference type="NCBI Taxonomy" id="2840830"/>
    <lineage>
        <taxon>Bacteria</taxon>
        <taxon>Bacillati</taxon>
        <taxon>Bacillota</taxon>
        <taxon>Clostridia</taxon>
        <taxon>Eubacteriales</taxon>
        <taxon>Candidatus Gallacutalibacter</taxon>
    </lineage>
</organism>
<gene>
    <name evidence="5" type="primary">dprA</name>
    <name evidence="5" type="ORF">IAA54_01755</name>
</gene>
<dbReference type="SUPFAM" id="SSF102405">
    <property type="entry name" value="MCP/YpsA-like"/>
    <property type="match status" value="1"/>
</dbReference>
<sequence length="424" mass="46404">MANYDGLPPQAFWIWLQHGLGFGSEKPKQIASFYSALRTFAEGGRREWRLMGFLTNKEMDLLESYTPEDAAHSYREWQRKGIRAVSMADAEYPPLLREIQTPPAVLYVAGKLPDFEKSVALAVVGTREATVSGMRIARRFSCALANRGMIIVSGGAIGIDSAAHSGALDAEGITVCVLGCGLLYGYLRENEDLRRRIARTGALVSEFTPETPAARWTFPMRNRIIAGLCQGTLVVEAANRSGALITAEFAAEEGRDVFAIPGSVENSKAGGVNALIRDGAVPITDPVEIFEEYRKRYPKRLADPPERPIESPFRSGSNSLKIEKAQEEPRRSAARTETAEQKQSVPIAHRKRETAQPTPAETDGQQNLSETARLVLEKLSAEGKYVDTLCAELRLPVGKVLSALLELELAGKAVQSSGKRYSLP</sequence>
<protein>
    <submittedName>
        <fullName evidence="5">DNA-protecting protein DprA</fullName>
    </submittedName>
</protein>
<accession>A0A9D1DP42</accession>
<dbReference type="InterPro" id="IPR041614">
    <property type="entry name" value="DprA_WH"/>
</dbReference>
<dbReference type="NCBIfam" id="TIGR00732">
    <property type="entry name" value="dprA"/>
    <property type="match status" value="1"/>
</dbReference>
<name>A0A9D1DP42_9FIRM</name>